<reference evidence="9 10" key="1">
    <citation type="journal article" date="2018" name="Nat. Ecol. Evol.">
        <title>Genomic signatures of mitonuclear coevolution across populations of Tigriopus californicus.</title>
        <authorList>
            <person name="Barreto F.S."/>
            <person name="Watson E.T."/>
            <person name="Lima T.G."/>
            <person name="Willett C.S."/>
            <person name="Edmands S."/>
            <person name="Li W."/>
            <person name="Burton R.S."/>
        </authorList>
    </citation>
    <scope>NUCLEOTIDE SEQUENCE [LARGE SCALE GENOMIC DNA]</scope>
    <source>
        <strain evidence="9 10">San Diego</strain>
    </source>
</reference>
<protein>
    <recommendedName>
        <fullName evidence="8">SH3 domain-containing protein</fullName>
    </recommendedName>
</protein>
<dbReference type="SMART" id="SM00326">
    <property type="entry name" value="SH3"/>
    <property type="match status" value="1"/>
</dbReference>
<dbReference type="GO" id="GO:0005737">
    <property type="term" value="C:cytoplasm"/>
    <property type="evidence" value="ECO:0007669"/>
    <property type="project" value="UniProtKB-SubCell"/>
</dbReference>
<evidence type="ECO:0000256" key="6">
    <source>
        <dbReference type="PROSITE-ProRule" id="PRU00192"/>
    </source>
</evidence>
<feature type="region of interest" description="Disordered" evidence="7">
    <location>
        <begin position="70"/>
        <end position="97"/>
    </location>
</feature>
<feature type="region of interest" description="Disordered" evidence="7">
    <location>
        <begin position="325"/>
        <end position="346"/>
    </location>
</feature>
<evidence type="ECO:0000256" key="3">
    <source>
        <dbReference type="ARBA" id="ARBA00022443"/>
    </source>
</evidence>
<dbReference type="CDD" id="cd01210">
    <property type="entry name" value="PTB_EPS8"/>
    <property type="match status" value="1"/>
</dbReference>
<dbReference type="PANTHER" id="PTHR12287">
    <property type="entry name" value="EPIDERMAL GROWTH FACTOR RECEPTOR KINASE SUBSTRATE EPS8-RELATED PROTEIN"/>
    <property type="match status" value="1"/>
</dbReference>
<dbReference type="OMA" id="NKNWWEC"/>
<dbReference type="InterPro" id="IPR001452">
    <property type="entry name" value="SH3_domain"/>
</dbReference>
<dbReference type="Gene3D" id="2.30.29.30">
    <property type="entry name" value="Pleckstrin-homology domain (PH domain)/Phosphotyrosine-binding domain (PTB)"/>
    <property type="match status" value="1"/>
</dbReference>
<keyword evidence="5" id="KW-0597">Phosphoprotein</keyword>
<dbReference type="InterPro" id="IPR033928">
    <property type="entry name" value="EPS8_PTB"/>
</dbReference>
<dbReference type="PROSITE" id="PS50002">
    <property type="entry name" value="SH3"/>
    <property type="match status" value="1"/>
</dbReference>
<feature type="region of interest" description="Disordered" evidence="7">
    <location>
        <begin position="271"/>
        <end position="291"/>
    </location>
</feature>
<dbReference type="PANTHER" id="PTHR12287:SF23">
    <property type="entry name" value="AROUSER, ISOFORM A-RELATED"/>
    <property type="match status" value="1"/>
</dbReference>
<dbReference type="FunFam" id="2.30.29.30:FF:000289">
    <property type="entry name" value="Epidermal growth factor receptor kinase substrate 8"/>
    <property type="match status" value="1"/>
</dbReference>
<dbReference type="EMBL" id="VCGU01000010">
    <property type="protein sequence ID" value="TRY69242.1"/>
    <property type="molecule type" value="Genomic_DNA"/>
</dbReference>
<comment type="subcellular location">
    <subcellularLocation>
        <location evidence="1">Cytoplasm</location>
    </subcellularLocation>
</comment>
<dbReference type="STRING" id="6832.A0A553NUY5"/>
<keyword evidence="3 6" id="KW-0728">SH3 domain</keyword>
<evidence type="ECO:0000256" key="1">
    <source>
        <dbReference type="ARBA" id="ARBA00004496"/>
    </source>
</evidence>
<dbReference type="InterPro" id="IPR055093">
    <property type="entry name" value="EPS8_2nd"/>
</dbReference>
<proteinExistence type="inferred from homology"/>
<dbReference type="InterPro" id="IPR036028">
    <property type="entry name" value="SH3-like_dom_sf"/>
</dbReference>
<feature type="region of interest" description="Disordered" evidence="7">
    <location>
        <begin position="480"/>
        <end position="564"/>
    </location>
</feature>
<dbReference type="Pfam" id="PF22975">
    <property type="entry name" value="EPS8_2nd"/>
    <property type="match status" value="1"/>
</dbReference>
<sequence>MATARVTSTATNTAAIAAQQVPMCCSTISWLSQVSQNLREKEREREQAPSDGRQLCEAVDGQIHAASWTGGWSCPSRRRESRSSSNSDRISMNSNDGISHSPTYVLEHLATFSVSPENDLIYPADGMRRLLAMEKTNGIWTQKMLMRIENKLVNIMDHENKDIVEQFPLALVREPTAFTSTDPKELYNNILIFIVGHPPGESPIPAEMHIFQCVNVRARDVVEDIKSYHGGRGGALSRSGQEIAVGDLTPYGGNGTERSLRSAQVPLAAQLDPELRKGDLDGDETSSTSSDRYEKDVAILNRCFDDIEKFIARLQHAAAAFRELEKRRRSRKSKKKDMGDGMLSMRAKPPPEREFVDIFQKFKLSFNLLAKLKAHIHDPNAPELIHFLFTPLALIVDASHDSHYGPNLPAKVVAPLLTGSAVELLINCLTSKESELWHSLGEAWYIPAEEWKGYVPPYRPVFMDGWSPSHFVDESENLTNRNFHPEDEEDIDQIDSHSPMPGRRSHHHHHHHHQQHHPSEPLSADSDVEQQRGGPPYRYGRDSRLGSELSTNSPDPRSNGYEDPRTRFENQQRAFMQHLLKQGTKVVQVTYPRTANNDKELSVVRGEYLEVLDDTRKWWKTRNIHGQVAHVPHTIVAEAALDFGPGRHPGESRGARGRRSGGGGGEMRYF</sequence>
<dbReference type="InterPro" id="IPR039801">
    <property type="entry name" value="EPS8-like"/>
</dbReference>
<feature type="compositionally biased region" description="Basic residues" evidence="7">
    <location>
        <begin position="503"/>
        <end position="516"/>
    </location>
</feature>
<evidence type="ECO:0000313" key="10">
    <source>
        <dbReference type="Proteomes" id="UP000318571"/>
    </source>
</evidence>
<dbReference type="Gene3D" id="2.30.30.40">
    <property type="entry name" value="SH3 Domains"/>
    <property type="match status" value="1"/>
</dbReference>
<feature type="domain" description="SH3" evidence="8">
    <location>
        <begin position="582"/>
        <end position="641"/>
    </location>
</feature>
<dbReference type="InterPro" id="IPR011993">
    <property type="entry name" value="PH-like_dom_sf"/>
</dbReference>
<keyword evidence="4" id="KW-0963">Cytoplasm</keyword>
<dbReference type="GO" id="GO:0007266">
    <property type="term" value="P:Rho protein signal transduction"/>
    <property type="evidence" value="ECO:0007669"/>
    <property type="project" value="TreeGrafter"/>
</dbReference>
<dbReference type="Pfam" id="PF08416">
    <property type="entry name" value="PTB"/>
    <property type="match status" value="1"/>
</dbReference>
<feature type="compositionally biased region" description="Low complexity" evidence="7">
    <location>
        <begin position="83"/>
        <end position="95"/>
    </location>
</feature>
<evidence type="ECO:0000259" key="8">
    <source>
        <dbReference type="PROSITE" id="PS50002"/>
    </source>
</evidence>
<comment type="similarity">
    <text evidence="2">Belongs to the EPS8 family.</text>
</comment>
<gene>
    <name evidence="9" type="ORF">TCAL_06842</name>
</gene>
<organism evidence="9 10">
    <name type="scientific">Tigriopus californicus</name>
    <name type="common">Marine copepod</name>
    <dbReference type="NCBI Taxonomy" id="6832"/>
    <lineage>
        <taxon>Eukaryota</taxon>
        <taxon>Metazoa</taxon>
        <taxon>Ecdysozoa</taxon>
        <taxon>Arthropoda</taxon>
        <taxon>Crustacea</taxon>
        <taxon>Multicrustacea</taxon>
        <taxon>Hexanauplia</taxon>
        <taxon>Copepoda</taxon>
        <taxon>Harpacticoida</taxon>
        <taxon>Harpacticidae</taxon>
        <taxon>Tigriopus</taxon>
    </lineage>
</organism>
<dbReference type="InterPro" id="IPR013625">
    <property type="entry name" value="PTB"/>
</dbReference>
<evidence type="ECO:0000256" key="5">
    <source>
        <dbReference type="ARBA" id="ARBA00022553"/>
    </source>
</evidence>
<dbReference type="SUPFAM" id="SSF50729">
    <property type="entry name" value="PH domain-like"/>
    <property type="match status" value="1"/>
</dbReference>
<feature type="compositionally biased region" description="Gly residues" evidence="7">
    <location>
        <begin position="660"/>
        <end position="670"/>
    </location>
</feature>
<dbReference type="Proteomes" id="UP000318571">
    <property type="component" value="Chromosome 1"/>
</dbReference>
<comment type="caution">
    <text evidence="9">The sequence shown here is derived from an EMBL/GenBank/DDBJ whole genome shotgun (WGS) entry which is preliminary data.</text>
</comment>
<evidence type="ECO:0000256" key="7">
    <source>
        <dbReference type="SAM" id="MobiDB-lite"/>
    </source>
</evidence>
<dbReference type="InterPro" id="IPR035462">
    <property type="entry name" value="Eps8_SH3"/>
</dbReference>
<evidence type="ECO:0000256" key="4">
    <source>
        <dbReference type="ARBA" id="ARBA00022490"/>
    </source>
</evidence>
<dbReference type="CDD" id="cd11764">
    <property type="entry name" value="SH3_Eps8"/>
    <property type="match status" value="1"/>
</dbReference>
<dbReference type="GO" id="GO:0035023">
    <property type="term" value="P:regulation of Rho protein signal transduction"/>
    <property type="evidence" value="ECO:0007669"/>
    <property type="project" value="TreeGrafter"/>
</dbReference>
<evidence type="ECO:0000256" key="2">
    <source>
        <dbReference type="ARBA" id="ARBA00006197"/>
    </source>
</evidence>
<dbReference type="GO" id="GO:0003779">
    <property type="term" value="F:actin binding"/>
    <property type="evidence" value="ECO:0007669"/>
    <property type="project" value="TreeGrafter"/>
</dbReference>
<feature type="region of interest" description="Disordered" evidence="7">
    <location>
        <begin position="642"/>
        <end position="670"/>
    </location>
</feature>
<dbReference type="SUPFAM" id="SSF50044">
    <property type="entry name" value="SH3-domain"/>
    <property type="match status" value="1"/>
</dbReference>
<accession>A0A553NUY5</accession>
<name>A0A553NUY5_TIGCA</name>
<dbReference type="AlphaFoldDB" id="A0A553NUY5"/>
<dbReference type="GO" id="GO:0005886">
    <property type="term" value="C:plasma membrane"/>
    <property type="evidence" value="ECO:0007669"/>
    <property type="project" value="TreeGrafter"/>
</dbReference>
<keyword evidence="10" id="KW-1185">Reference proteome</keyword>
<evidence type="ECO:0000313" key="9">
    <source>
        <dbReference type="EMBL" id="TRY69242.1"/>
    </source>
</evidence>